<dbReference type="GO" id="GO:0006915">
    <property type="term" value="P:apoptotic process"/>
    <property type="evidence" value="ECO:0007669"/>
    <property type="project" value="InterPro"/>
</dbReference>
<name>A0A438NBD6_EXOME</name>
<accession>A0A438NBD6</accession>
<evidence type="ECO:0000256" key="2">
    <source>
        <dbReference type="SAM" id="Phobius"/>
    </source>
</evidence>
<sequence>MPPPPVDDTAEAEHHVGNIVDDAIHLKNRVKTKTKALFHKADVDAPRDDIFEDPAFDPDSAHEKFTHETSKPSRQDIVSGLKDFKYVVAHPRRALRTNVTRSTAAKIGSARHPVQKMNRDEALLNAHQQLAEAASNGTSICDEDIVDACDRLRQVEAQRESLQTAWVLGRHVNRVKVVRPIPRPQNQDFQTNRFEWERYLGRWALYHTRAFTSHYVDHFNSPRFDLEDLARIIERLAITSAPFQSFVVQLRQVYTWEYPRTTLKWLLYFAVLWYTDHVVGAFYLWIIYRTVRSKFQPTSVERVRASVARAVDRETKVQAWGELIQRHGNQDWIEPLLDQLGPTIQLQLGDLTDLMEVLINFHRHERPRKTMASLFFFTCCLIITLFADMAFCVKLVWFIIGCGFFFTYPIATRYPEYRLLLSQWRWMFWDIPTHAELAIMQLQEKAVIRDADLKDFEYEERKSENGHHDPDDAGRDDKTAPADREESHWFKAHHDLYGLGKLVISRSGIGFEGSRDKGPTLFYPFSRVDEILKVDLKSSESTFHNLRILGTRAAEHIRFMFINNPTGDDDDDDAVTALTLLLHPADRERSFNLALAWSGLKWQSLQIERPNKKDRDHLDQAIKKAF</sequence>
<dbReference type="Proteomes" id="UP000288859">
    <property type="component" value="Unassembled WGS sequence"/>
</dbReference>
<proteinExistence type="predicted"/>
<evidence type="ECO:0000313" key="4">
    <source>
        <dbReference type="Proteomes" id="UP000288859"/>
    </source>
</evidence>
<feature type="transmembrane region" description="Helical" evidence="2">
    <location>
        <begin position="395"/>
        <end position="411"/>
    </location>
</feature>
<feature type="transmembrane region" description="Helical" evidence="2">
    <location>
        <begin position="371"/>
        <end position="389"/>
    </location>
</feature>
<protein>
    <submittedName>
        <fullName evidence="3">Uncharacterized protein</fullName>
    </submittedName>
</protein>
<keyword evidence="2" id="KW-0812">Transmembrane</keyword>
<dbReference type="InterPro" id="IPR037847">
    <property type="entry name" value="GRAMDC4"/>
</dbReference>
<dbReference type="OrthoDB" id="1708389at2759"/>
<evidence type="ECO:0000256" key="1">
    <source>
        <dbReference type="SAM" id="MobiDB-lite"/>
    </source>
</evidence>
<comment type="caution">
    <text evidence="3">The sequence shown here is derived from an EMBL/GenBank/DDBJ whole genome shotgun (WGS) entry which is preliminary data.</text>
</comment>
<organism evidence="3 4">
    <name type="scientific">Exophiala mesophila</name>
    <name type="common">Black yeast-like fungus</name>
    <dbReference type="NCBI Taxonomy" id="212818"/>
    <lineage>
        <taxon>Eukaryota</taxon>
        <taxon>Fungi</taxon>
        <taxon>Dikarya</taxon>
        <taxon>Ascomycota</taxon>
        <taxon>Pezizomycotina</taxon>
        <taxon>Eurotiomycetes</taxon>
        <taxon>Chaetothyriomycetidae</taxon>
        <taxon>Chaetothyriales</taxon>
        <taxon>Herpotrichiellaceae</taxon>
        <taxon>Exophiala</taxon>
    </lineage>
</organism>
<dbReference type="EMBL" id="NAJM01000010">
    <property type="protein sequence ID" value="RVX72926.1"/>
    <property type="molecule type" value="Genomic_DNA"/>
</dbReference>
<feature type="transmembrane region" description="Helical" evidence="2">
    <location>
        <begin position="265"/>
        <end position="286"/>
    </location>
</feature>
<evidence type="ECO:0000313" key="3">
    <source>
        <dbReference type="EMBL" id="RVX72926.1"/>
    </source>
</evidence>
<feature type="region of interest" description="Disordered" evidence="1">
    <location>
        <begin position="461"/>
        <end position="480"/>
    </location>
</feature>
<keyword evidence="2" id="KW-1133">Transmembrane helix</keyword>
<keyword evidence="2" id="KW-0472">Membrane</keyword>
<dbReference type="PANTHER" id="PTHR37402:SF1">
    <property type="entry name" value="GRAM DOMAIN-CONTAINING PROTEIN 4"/>
    <property type="match status" value="1"/>
</dbReference>
<dbReference type="PANTHER" id="PTHR37402">
    <property type="entry name" value="GRAM DOMAIN-CONTAINING PROTEIN 4"/>
    <property type="match status" value="1"/>
</dbReference>
<feature type="region of interest" description="Disordered" evidence="1">
    <location>
        <begin position="52"/>
        <end position="73"/>
    </location>
</feature>
<feature type="compositionally biased region" description="Basic and acidic residues" evidence="1">
    <location>
        <begin position="59"/>
        <end position="73"/>
    </location>
</feature>
<reference evidence="3 4" key="1">
    <citation type="submission" date="2017-03" db="EMBL/GenBank/DDBJ databases">
        <title>Genomes of endolithic fungi from Antarctica.</title>
        <authorList>
            <person name="Coleine C."/>
            <person name="Masonjones S."/>
            <person name="Stajich J.E."/>
        </authorList>
    </citation>
    <scope>NUCLEOTIDE SEQUENCE [LARGE SCALE GENOMIC DNA]</scope>
    <source>
        <strain evidence="3 4">CCFEE 6314</strain>
    </source>
</reference>
<gene>
    <name evidence="3" type="ORF">B0A52_03279</name>
</gene>
<dbReference type="AlphaFoldDB" id="A0A438NBD6"/>